<feature type="short sequence motif" description="DGA/G" evidence="4">
    <location>
        <begin position="161"/>
        <end position="163"/>
    </location>
</feature>
<dbReference type="PROSITE" id="PS51635">
    <property type="entry name" value="PNPLA"/>
    <property type="match status" value="1"/>
</dbReference>
<dbReference type="PANTHER" id="PTHR14226">
    <property type="entry name" value="NEUROPATHY TARGET ESTERASE/SWISS CHEESE D.MELANOGASTER"/>
    <property type="match status" value="1"/>
</dbReference>
<evidence type="ECO:0000259" key="5">
    <source>
        <dbReference type="PROSITE" id="PS51635"/>
    </source>
</evidence>
<evidence type="ECO:0000256" key="1">
    <source>
        <dbReference type="ARBA" id="ARBA00022801"/>
    </source>
</evidence>
<reference evidence="6 7" key="1">
    <citation type="submission" date="2016-10" db="EMBL/GenBank/DDBJ databases">
        <authorList>
            <person name="Varghese N."/>
            <person name="Submissions S."/>
        </authorList>
    </citation>
    <scope>NUCLEOTIDE SEQUENCE [LARGE SCALE GENOMIC DNA]</scope>
    <source>
        <strain evidence="6 7">WC1T17</strain>
    </source>
</reference>
<evidence type="ECO:0000256" key="2">
    <source>
        <dbReference type="ARBA" id="ARBA00022963"/>
    </source>
</evidence>
<keyword evidence="3 4" id="KW-0443">Lipid metabolism</keyword>
<evidence type="ECO:0000313" key="7">
    <source>
        <dbReference type="Proteomes" id="UP000182089"/>
    </source>
</evidence>
<feature type="short sequence motif" description="GXSXG" evidence="4">
    <location>
        <begin position="38"/>
        <end position="42"/>
    </location>
</feature>
<dbReference type="InterPro" id="IPR045943">
    <property type="entry name" value="DUF6363"/>
</dbReference>
<dbReference type="PANTHER" id="PTHR14226:SF25">
    <property type="entry name" value="PHOSPHOESTERASE"/>
    <property type="match status" value="1"/>
</dbReference>
<gene>
    <name evidence="6" type="ORF">SAMN05216431_10244</name>
</gene>
<feature type="domain" description="PNPLA" evidence="5">
    <location>
        <begin position="7"/>
        <end position="174"/>
    </location>
</feature>
<dbReference type="CDD" id="cd07208">
    <property type="entry name" value="Pat_hypo_Ecoli_yjju_like"/>
    <property type="match status" value="1"/>
</dbReference>
<dbReference type="SUPFAM" id="SSF52151">
    <property type="entry name" value="FabD/lysophospholipase-like"/>
    <property type="match status" value="1"/>
</dbReference>
<dbReference type="Proteomes" id="UP000182089">
    <property type="component" value="Unassembled WGS sequence"/>
</dbReference>
<dbReference type="InterPro" id="IPR037483">
    <property type="entry name" value="YjjU-like"/>
</dbReference>
<dbReference type="EMBL" id="FOCC01000002">
    <property type="protein sequence ID" value="SEM39205.1"/>
    <property type="molecule type" value="Genomic_DNA"/>
</dbReference>
<dbReference type="Pfam" id="PF01734">
    <property type="entry name" value="Patatin"/>
    <property type="match status" value="1"/>
</dbReference>
<organism evidence="6 7">
    <name type="scientific">Ligilactobacillus ruminis</name>
    <dbReference type="NCBI Taxonomy" id="1623"/>
    <lineage>
        <taxon>Bacteria</taxon>
        <taxon>Bacillati</taxon>
        <taxon>Bacillota</taxon>
        <taxon>Bacilli</taxon>
        <taxon>Lactobacillales</taxon>
        <taxon>Lactobacillaceae</taxon>
        <taxon>Ligilactobacillus</taxon>
    </lineage>
</organism>
<evidence type="ECO:0000313" key="6">
    <source>
        <dbReference type="EMBL" id="SEM39205.1"/>
    </source>
</evidence>
<feature type="active site" description="Nucleophile" evidence="4">
    <location>
        <position position="40"/>
    </location>
</feature>
<keyword evidence="2 4" id="KW-0442">Lipid degradation</keyword>
<dbReference type="InterPro" id="IPR050301">
    <property type="entry name" value="NTE"/>
</dbReference>
<evidence type="ECO:0000256" key="4">
    <source>
        <dbReference type="PROSITE-ProRule" id="PRU01161"/>
    </source>
</evidence>
<sequence length="286" mass="32436">MYYNAALVLEGGAMRGCYTAGVLDQFIKDDIQFRCVIGVSAGSLAGANYVSKQYGRTFEINTKYRDDKDYISLGRLFHKESIINLDYLFNDHGTYWHNLDENAYNLAETDFVIVATSLNTGKRVEFHKPKVGRELIDALEASSSMPIISKPKKTSQGYCLDGGIADSIPYDLAKELGFDKVVVIRTRDREYRKKPTNKAVATAIEMEFKKYPAFCKQVINRPENYNNQVKMINRLEQTGDIFCIAPKGPVKVGRLERNTKKLTELYESGLKDAHDVHNQLISYLTK</sequence>
<feature type="active site" description="Proton acceptor" evidence="4">
    <location>
        <position position="161"/>
    </location>
</feature>
<evidence type="ECO:0000256" key="3">
    <source>
        <dbReference type="ARBA" id="ARBA00023098"/>
    </source>
</evidence>
<dbReference type="InterPro" id="IPR016035">
    <property type="entry name" value="Acyl_Trfase/lysoPLipase"/>
</dbReference>
<dbReference type="Gene3D" id="3.40.1090.10">
    <property type="entry name" value="Cytosolic phospholipase A2 catalytic domain"/>
    <property type="match status" value="2"/>
</dbReference>
<comment type="caution">
    <text evidence="4">Lacks conserved residue(s) required for the propagation of feature annotation.</text>
</comment>
<proteinExistence type="predicted"/>
<name>A0ABY1A9G9_9LACO</name>
<keyword evidence="1 4" id="KW-0378">Hydrolase</keyword>
<comment type="caution">
    <text evidence="6">The sequence shown here is derived from an EMBL/GenBank/DDBJ whole genome shotgun (WGS) entry which is preliminary data.</text>
</comment>
<dbReference type="Pfam" id="PF19890">
    <property type="entry name" value="DUF6363"/>
    <property type="match status" value="1"/>
</dbReference>
<dbReference type="InterPro" id="IPR002641">
    <property type="entry name" value="PNPLA_dom"/>
</dbReference>
<protein>
    <submittedName>
        <fullName evidence="6">Predicted phospholipase, patatin/cPLA2 family</fullName>
    </submittedName>
</protein>
<accession>A0ABY1A9G9</accession>